<keyword evidence="2" id="KW-0479">Metal-binding</keyword>
<comment type="similarity">
    <text evidence="6">Belongs to the peptidase M48 family.</text>
</comment>
<accession>A0A2S7SY28</accession>
<dbReference type="Pfam" id="PF01435">
    <property type="entry name" value="Peptidase_M48"/>
    <property type="match status" value="1"/>
</dbReference>
<dbReference type="GO" id="GO:0046872">
    <property type="term" value="F:metal ion binding"/>
    <property type="evidence" value="ECO:0007669"/>
    <property type="project" value="UniProtKB-KW"/>
</dbReference>
<dbReference type="InterPro" id="IPR001915">
    <property type="entry name" value="Peptidase_M48"/>
</dbReference>
<organism evidence="8 9">
    <name type="scientific">Flavipsychrobacter stenotrophus</name>
    <dbReference type="NCBI Taxonomy" id="2077091"/>
    <lineage>
        <taxon>Bacteria</taxon>
        <taxon>Pseudomonadati</taxon>
        <taxon>Bacteroidota</taxon>
        <taxon>Chitinophagia</taxon>
        <taxon>Chitinophagales</taxon>
        <taxon>Chitinophagaceae</taxon>
        <taxon>Flavipsychrobacter</taxon>
    </lineage>
</organism>
<dbReference type="Proteomes" id="UP000239872">
    <property type="component" value="Unassembled WGS sequence"/>
</dbReference>
<sequence length="393" mass="45119">MLSILPYHEITTNYFRQQSDIWQYFSNQNYKKEQLQSFKTNLLKNTYKFSEETEVELYQKVQLTKEKLGLKMAVTMYQAEYTDELNAGVVCLENEVHMVFSGKILQQLSDEEILAVIAHELSHVYLYNQIDGNVEITDRIIGAIASNQGSTAAHYETARLFKLYTEIFCDRGAYYVTGNYAPIISSLVKMATGLQSVNAESYIKQAEEVFTTEANTKTTGVSHPENFIRARALWLWHNKKPDAESDIRQMIEGNCSIDEIDLFKQQQISSITHAIIALLVKPQWMHTPPVAALCKQYFPEMELNSGQPDNDLLKQVEELHTTLQDYLAYVLYDFSTVDKDLEDVPLGYSFFLADELKLDKAFATAVKKEKKITDKKIALLKKQSIAEYQKQSK</sequence>
<keyword evidence="5 6" id="KW-0482">Metalloprotease</keyword>
<keyword evidence="4 6" id="KW-0862">Zinc</keyword>
<keyword evidence="1 6" id="KW-0645">Protease</keyword>
<evidence type="ECO:0000256" key="5">
    <source>
        <dbReference type="ARBA" id="ARBA00023049"/>
    </source>
</evidence>
<reference evidence="8 9" key="1">
    <citation type="submission" date="2018-01" db="EMBL/GenBank/DDBJ databases">
        <title>A novel member of the phylum Bacteroidetes isolated from glacier ice.</title>
        <authorList>
            <person name="Liu Q."/>
            <person name="Xin Y.-H."/>
        </authorList>
    </citation>
    <scope>NUCLEOTIDE SEQUENCE [LARGE SCALE GENOMIC DNA]</scope>
    <source>
        <strain evidence="8 9">RB1R16</strain>
    </source>
</reference>
<comment type="caution">
    <text evidence="8">The sequence shown here is derived from an EMBL/GenBank/DDBJ whole genome shotgun (WGS) entry which is preliminary data.</text>
</comment>
<dbReference type="OrthoDB" id="271491at2"/>
<evidence type="ECO:0000313" key="8">
    <source>
        <dbReference type="EMBL" id="PQJ11822.1"/>
    </source>
</evidence>
<evidence type="ECO:0000256" key="6">
    <source>
        <dbReference type="RuleBase" id="RU003983"/>
    </source>
</evidence>
<dbReference type="RefSeq" id="WP_105038702.1">
    <property type="nucleotide sequence ID" value="NZ_PPSL01000002.1"/>
</dbReference>
<comment type="cofactor">
    <cofactor evidence="6">
        <name>Zn(2+)</name>
        <dbReference type="ChEBI" id="CHEBI:29105"/>
    </cofactor>
    <text evidence="6">Binds 1 zinc ion per subunit.</text>
</comment>
<gene>
    <name evidence="8" type="ORF">CJD36_008490</name>
</gene>
<evidence type="ECO:0000313" key="9">
    <source>
        <dbReference type="Proteomes" id="UP000239872"/>
    </source>
</evidence>
<evidence type="ECO:0000256" key="1">
    <source>
        <dbReference type="ARBA" id="ARBA00022670"/>
    </source>
</evidence>
<dbReference type="GO" id="GO:0004222">
    <property type="term" value="F:metalloendopeptidase activity"/>
    <property type="evidence" value="ECO:0007669"/>
    <property type="project" value="InterPro"/>
</dbReference>
<name>A0A2S7SY28_9BACT</name>
<dbReference type="AlphaFoldDB" id="A0A2S7SY28"/>
<feature type="domain" description="Peptidase M48" evidence="7">
    <location>
        <begin position="57"/>
        <end position="126"/>
    </location>
</feature>
<evidence type="ECO:0000259" key="7">
    <source>
        <dbReference type="Pfam" id="PF01435"/>
    </source>
</evidence>
<protein>
    <submittedName>
        <fullName evidence="8">Peptidase M48</fullName>
    </submittedName>
</protein>
<keyword evidence="9" id="KW-1185">Reference proteome</keyword>
<dbReference type="EMBL" id="PPSL01000002">
    <property type="protein sequence ID" value="PQJ11822.1"/>
    <property type="molecule type" value="Genomic_DNA"/>
</dbReference>
<dbReference type="Gene3D" id="3.30.2010.10">
    <property type="entry name" value="Metalloproteases ('zincins'), catalytic domain"/>
    <property type="match status" value="1"/>
</dbReference>
<keyword evidence="3 6" id="KW-0378">Hydrolase</keyword>
<evidence type="ECO:0000256" key="2">
    <source>
        <dbReference type="ARBA" id="ARBA00022723"/>
    </source>
</evidence>
<proteinExistence type="inferred from homology"/>
<dbReference type="GO" id="GO:0006508">
    <property type="term" value="P:proteolysis"/>
    <property type="evidence" value="ECO:0007669"/>
    <property type="project" value="UniProtKB-KW"/>
</dbReference>
<evidence type="ECO:0000256" key="4">
    <source>
        <dbReference type="ARBA" id="ARBA00022833"/>
    </source>
</evidence>
<evidence type="ECO:0000256" key="3">
    <source>
        <dbReference type="ARBA" id="ARBA00022801"/>
    </source>
</evidence>